<name>A0A2G8SVG0_9APHY</name>
<evidence type="ECO:0000313" key="2">
    <source>
        <dbReference type="Proteomes" id="UP000230002"/>
    </source>
</evidence>
<reference evidence="1 2" key="1">
    <citation type="journal article" date="2015" name="Sci. Rep.">
        <title>Chromosome-level genome map provides insights into diverse defense mechanisms in the medicinal fungus Ganoderma sinense.</title>
        <authorList>
            <person name="Zhu Y."/>
            <person name="Xu J."/>
            <person name="Sun C."/>
            <person name="Zhou S."/>
            <person name="Xu H."/>
            <person name="Nelson D.R."/>
            <person name="Qian J."/>
            <person name="Song J."/>
            <person name="Luo H."/>
            <person name="Xiang L."/>
            <person name="Li Y."/>
            <person name="Xu Z."/>
            <person name="Ji A."/>
            <person name="Wang L."/>
            <person name="Lu S."/>
            <person name="Hayward A."/>
            <person name="Sun W."/>
            <person name="Li X."/>
            <person name="Schwartz D.C."/>
            <person name="Wang Y."/>
            <person name="Chen S."/>
        </authorList>
    </citation>
    <scope>NUCLEOTIDE SEQUENCE [LARGE SCALE GENOMIC DNA]</scope>
    <source>
        <strain evidence="1 2">ZZ0214-1</strain>
    </source>
</reference>
<protein>
    <submittedName>
        <fullName evidence="1">Uncharacterized protein</fullName>
    </submittedName>
</protein>
<keyword evidence="2" id="KW-1185">Reference proteome</keyword>
<organism evidence="1 2">
    <name type="scientific">Ganoderma sinense ZZ0214-1</name>
    <dbReference type="NCBI Taxonomy" id="1077348"/>
    <lineage>
        <taxon>Eukaryota</taxon>
        <taxon>Fungi</taxon>
        <taxon>Dikarya</taxon>
        <taxon>Basidiomycota</taxon>
        <taxon>Agaricomycotina</taxon>
        <taxon>Agaricomycetes</taxon>
        <taxon>Polyporales</taxon>
        <taxon>Polyporaceae</taxon>
        <taxon>Ganoderma</taxon>
    </lineage>
</organism>
<accession>A0A2G8SVG0</accession>
<dbReference type="OrthoDB" id="2751721at2759"/>
<comment type="caution">
    <text evidence="1">The sequence shown here is derived from an EMBL/GenBank/DDBJ whole genome shotgun (WGS) entry which is preliminary data.</text>
</comment>
<dbReference type="InterPro" id="IPR036537">
    <property type="entry name" value="Adaptor_Cbl_N_dom_sf"/>
</dbReference>
<dbReference type="EMBL" id="AYKW01000001">
    <property type="protein sequence ID" value="PIL37740.1"/>
    <property type="molecule type" value="Genomic_DNA"/>
</dbReference>
<dbReference type="Gene3D" id="1.20.930.20">
    <property type="entry name" value="Adaptor protein Cbl, N-terminal domain"/>
    <property type="match status" value="1"/>
</dbReference>
<proteinExistence type="predicted"/>
<sequence>MPVFSKISSKTASATSCLSSVAPKAKAKVGPRLPRGATVVTGIKLSVTVATKLDLSVPYMQGISEAADEIMKYSDAVKTNRKQCKRLAAVCEELMGALLAATEGVEERDLEIPVSLSLAELEWQMQSPLT</sequence>
<evidence type="ECO:0000313" key="1">
    <source>
        <dbReference type="EMBL" id="PIL37740.1"/>
    </source>
</evidence>
<dbReference type="Proteomes" id="UP000230002">
    <property type="component" value="Unassembled WGS sequence"/>
</dbReference>
<dbReference type="GO" id="GO:0007166">
    <property type="term" value="P:cell surface receptor signaling pathway"/>
    <property type="evidence" value="ECO:0007669"/>
    <property type="project" value="InterPro"/>
</dbReference>
<dbReference type="AlphaFoldDB" id="A0A2G8SVG0"/>
<gene>
    <name evidence="1" type="ORF">GSI_01434</name>
</gene>